<dbReference type="InterPro" id="IPR039375">
    <property type="entry name" value="NodN-like"/>
</dbReference>
<feature type="domain" description="MaoC-like" evidence="2">
    <location>
        <begin position="12"/>
        <end position="117"/>
    </location>
</feature>
<dbReference type="Pfam" id="PF01575">
    <property type="entry name" value="MaoC_dehydratas"/>
    <property type="match status" value="1"/>
</dbReference>
<dbReference type="EMBL" id="CADCVS010000184">
    <property type="protein sequence ID" value="CAA9488396.1"/>
    <property type="molecule type" value="Genomic_DNA"/>
</dbReference>
<dbReference type="PANTHER" id="PTHR42993:SF1">
    <property type="entry name" value="MAOC-LIKE DEHYDRATASE DOMAIN-CONTAINING PROTEIN"/>
    <property type="match status" value="1"/>
</dbReference>
<proteinExistence type="inferred from homology"/>
<sequence>MRTITGLEELKKAEGDVVGTSEWHEVTQDAIDDFAEVTGDHQWIHVDPERAKDTPFGGTIAHGYYTLSLAPMLSEQVLGLEGFAFGINYGLDKVRFPAPLPVGSKVRMTAKIADVSDIPGGVQLKLELTFEREGGEKPVCVAESLARLYAG</sequence>
<dbReference type="InterPro" id="IPR029069">
    <property type="entry name" value="HotDog_dom_sf"/>
</dbReference>
<comment type="similarity">
    <text evidence="1">Belongs to the enoyl-CoA hydratase/isomerase family.</text>
</comment>
<dbReference type="PANTHER" id="PTHR42993">
    <property type="entry name" value="MAOC-LIKE DEHYDRATASE DOMAIN-CONTAINING PROTEIN"/>
    <property type="match status" value="1"/>
</dbReference>
<dbReference type="SUPFAM" id="SSF54637">
    <property type="entry name" value="Thioesterase/thiol ester dehydrase-isomerase"/>
    <property type="match status" value="1"/>
</dbReference>
<reference evidence="3" key="1">
    <citation type="submission" date="2020-02" db="EMBL/GenBank/DDBJ databases">
        <authorList>
            <person name="Meier V. D."/>
        </authorList>
    </citation>
    <scope>NUCLEOTIDE SEQUENCE</scope>
    <source>
        <strain evidence="3">AVDCRST_MAG30</strain>
    </source>
</reference>
<organism evidence="3">
    <name type="scientific">uncultured Solirubrobacteraceae bacterium</name>
    <dbReference type="NCBI Taxonomy" id="1162706"/>
    <lineage>
        <taxon>Bacteria</taxon>
        <taxon>Bacillati</taxon>
        <taxon>Actinomycetota</taxon>
        <taxon>Thermoleophilia</taxon>
        <taxon>Solirubrobacterales</taxon>
        <taxon>Solirubrobacteraceae</taxon>
        <taxon>environmental samples</taxon>
    </lineage>
</organism>
<gene>
    <name evidence="3" type="ORF">AVDCRST_MAG30-1237</name>
</gene>
<evidence type="ECO:0000313" key="3">
    <source>
        <dbReference type="EMBL" id="CAA9488396.1"/>
    </source>
</evidence>
<protein>
    <submittedName>
        <fullName evidence="3">Acyl dehydratase</fullName>
    </submittedName>
</protein>
<name>A0A6J4SBP4_9ACTN</name>
<dbReference type="AlphaFoldDB" id="A0A6J4SBP4"/>
<evidence type="ECO:0000259" key="2">
    <source>
        <dbReference type="Pfam" id="PF01575"/>
    </source>
</evidence>
<dbReference type="CDD" id="cd03450">
    <property type="entry name" value="NodN"/>
    <property type="match status" value="1"/>
</dbReference>
<dbReference type="InterPro" id="IPR002539">
    <property type="entry name" value="MaoC-like_dom"/>
</dbReference>
<evidence type="ECO:0000256" key="1">
    <source>
        <dbReference type="ARBA" id="ARBA00005254"/>
    </source>
</evidence>
<accession>A0A6J4SBP4</accession>
<dbReference type="Gene3D" id="3.10.129.10">
    <property type="entry name" value="Hotdog Thioesterase"/>
    <property type="match status" value="1"/>
</dbReference>